<dbReference type="Proteomes" id="UP001221898">
    <property type="component" value="Unassembled WGS sequence"/>
</dbReference>
<feature type="region of interest" description="Disordered" evidence="2">
    <location>
        <begin position="156"/>
        <end position="183"/>
    </location>
</feature>
<evidence type="ECO:0000313" key="3">
    <source>
        <dbReference type="EMBL" id="KAJ8377866.1"/>
    </source>
</evidence>
<feature type="compositionally biased region" description="Gly residues" evidence="2">
    <location>
        <begin position="257"/>
        <end position="266"/>
    </location>
</feature>
<keyword evidence="1" id="KW-0677">Repeat</keyword>
<dbReference type="InterPro" id="IPR042401">
    <property type="entry name" value="SPMAP2-like"/>
</dbReference>
<keyword evidence="4" id="KW-1185">Reference proteome</keyword>
<dbReference type="InterPro" id="IPR006623">
    <property type="entry name" value="THEG"/>
</dbReference>
<dbReference type="Pfam" id="PF14912">
    <property type="entry name" value="THEG"/>
    <property type="match status" value="2"/>
</dbReference>
<sequence length="313" mass="34308">MVTEKSGSRSRLCPSARILQLAQHKRSKTEWVTTPWKVTWGNQELIRPLAYSALCAIPTERTLRLAKHKRLFSVWDEQPSRKAEEGSCSGQSVRPASWTVPYEDLVRLSTPKHGYGSSREVRPPHTAWCDHSCPIWHFDTKAPATTLSPRLVQLAGPKGTHPNFRSNRESVQTRVSDAAKSARSTPRLDLLSLPKMRESSVCVQLGSPEEPSFPMCQTGQRVSSDQEPGDSQGRCRGLHPAARAGVVPATGLKDGHGGILSRGGPLGLEEPRREAGLKGEELAVAVDGMWSPWRERRGGAAPGFKVTQYPAGV</sequence>
<dbReference type="PANTHER" id="PTHR15901:SF15">
    <property type="entry name" value="TESTICULAR HAPLOID EXPRESSED GENE PROTEIN-LIKE"/>
    <property type="match status" value="1"/>
</dbReference>
<protein>
    <submittedName>
        <fullName evidence="3">Uncharacterized protein</fullName>
    </submittedName>
</protein>
<reference evidence="3" key="1">
    <citation type="journal article" date="2023" name="Science">
        <title>Genome structures resolve the early diversification of teleost fishes.</title>
        <authorList>
            <person name="Parey E."/>
            <person name="Louis A."/>
            <person name="Montfort J."/>
            <person name="Bouchez O."/>
            <person name="Roques C."/>
            <person name="Iampietro C."/>
            <person name="Lluch J."/>
            <person name="Castinel A."/>
            <person name="Donnadieu C."/>
            <person name="Desvignes T."/>
            <person name="Floi Bucao C."/>
            <person name="Jouanno E."/>
            <person name="Wen M."/>
            <person name="Mejri S."/>
            <person name="Dirks R."/>
            <person name="Jansen H."/>
            <person name="Henkel C."/>
            <person name="Chen W.J."/>
            <person name="Zahm M."/>
            <person name="Cabau C."/>
            <person name="Klopp C."/>
            <person name="Thompson A.W."/>
            <person name="Robinson-Rechavi M."/>
            <person name="Braasch I."/>
            <person name="Lecointre G."/>
            <person name="Bobe J."/>
            <person name="Postlethwait J.H."/>
            <person name="Berthelot C."/>
            <person name="Roest Crollius H."/>
            <person name="Guiguen Y."/>
        </authorList>
    </citation>
    <scope>NUCLEOTIDE SEQUENCE</scope>
    <source>
        <strain evidence="3">NC1722</strain>
    </source>
</reference>
<feature type="region of interest" description="Disordered" evidence="2">
    <location>
        <begin position="248"/>
        <end position="267"/>
    </location>
</feature>
<organism evidence="3 4">
    <name type="scientific">Aldrovandia affinis</name>
    <dbReference type="NCBI Taxonomy" id="143900"/>
    <lineage>
        <taxon>Eukaryota</taxon>
        <taxon>Metazoa</taxon>
        <taxon>Chordata</taxon>
        <taxon>Craniata</taxon>
        <taxon>Vertebrata</taxon>
        <taxon>Euteleostomi</taxon>
        <taxon>Actinopterygii</taxon>
        <taxon>Neopterygii</taxon>
        <taxon>Teleostei</taxon>
        <taxon>Notacanthiformes</taxon>
        <taxon>Halosauridae</taxon>
        <taxon>Aldrovandia</taxon>
    </lineage>
</organism>
<accession>A0AAD7RCP2</accession>
<dbReference type="EMBL" id="JAINUG010000338">
    <property type="protein sequence ID" value="KAJ8377866.1"/>
    <property type="molecule type" value="Genomic_DNA"/>
</dbReference>
<evidence type="ECO:0000313" key="4">
    <source>
        <dbReference type="Proteomes" id="UP001221898"/>
    </source>
</evidence>
<evidence type="ECO:0000256" key="2">
    <source>
        <dbReference type="SAM" id="MobiDB-lite"/>
    </source>
</evidence>
<feature type="compositionally biased region" description="Polar residues" evidence="2">
    <location>
        <begin position="163"/>
        <end position="175"/>
    </location>
</feature>
<feature type="compositionally biased region" description="Polar residues" evidence="2">
    <location>
        <begin position="215"/>
        <end position="226"/>
    </location>
</feature>
<comment type="caution">
    <text evidence="3">The sequence shown here is derived from an EMBL/GenBank/DDBJ whole genome shotgun (WGS) entry which is preliminary data.</text>
</comment>
<dbReference type="AlphaFoldDB" id="A0AAD7RCP2"/>
<proteinExistence type="predicted"/>
<gene>
    <name evidence="3" type="ORF">AAFF_G00250980</name>
</gene>
<name>A0AAD7RCP2_9TELE</name>
<dbReference type="PANTHER" id="PTHR15901">
    <property type="entry name" value="TESTICULAR HAPLOID EXPRESSED GENE PROTEIN"/>
    <property type="match status" value="1"/>
</dbReference>
<feature type="region of interest" description="Disordered" evidence="2">
    <location>
        <begin position="212"/>
        <end position="233"/>
    </location>
</feature>
<evidence type="ECO:0000256" key="1">
    <source>
        <dbReference type="ARBA" id="ARBA00022737"/>
    </source>
</evidence>